<protein>
    <submittedName>
        <fullName evidence="1">Uncharacterized protein</fullName>
    </submittedName>
</protein>
<comment type="caution">
    <text evidence="1">The sequence shown here is derived from an EMBL/GenBank/DDBJ whole genome shotgun (WGS) entry which is preliminary data.</text>
</comment>
<gene>
    <name evidence="1" type="ORF">Xentx_03622</name>
</gene>
<reference evidence="1 2" key="1">
    <citation type="submission" date="2016-09" db="EMBL/GenBank/DDBJ databases">
        <title>Xenorhabdus thuongxuanensis sp. nov. and Xenorhabdus eapokensis sp. nov., isolated from Steinernema species.</title>
        <authorList>
            <person name="Kaempfer P."/>
            <person name="Tobias N.J."/>
            <person name="Phan Ke L."/>
            <person name="Bode H.B."/>
            <person name="Glaeser S.P."/>
        </authorList>
    </citation>
    <scope>NUCLEOTIDE SEQUENCE [LARGE SCALE GENOMIC DNA]</scope>
    <source>
        <strain evidence="1 2">30TX1</strain>
    </source>
</reference>
<name>A0A1Q5TF41_9GAMM</name>
<proteinExistence type="predicted"/>
<dbReference type="EMBL" id="MKGR01000092">
    <property type="protein sequence ID" value="OKO98805.1"/>
    <property type="molecule type" value="Genomic_DNA"/>
</dbReference>
<dbReference type="Proteomes" id="UP000186277">
    <property type="component" value="Unassembled WGS sequence"/>
</dbReference>
<keyword evidence="2" id="KW-1185">Reference proteome</keyword>
<evidence type="ECO:0000313" key="1">
    <source>
        <dbReference type="EMBL" id="OKO98805.1"/>
    </source>
</evidence>
<accession>A0A1Q5TF41</accession>
<organism evidence="1 2">
    <name type="scientific">Xenorhabdus thuongxuanensis</name>
    <dbReference type="NCBI Taxonomy" id="1873484"/>
    <lineage>
        <taxon>Bacteria</taxon>
        <taxon>Pseudomonadati</taxon>
        <taxon>Pseudomonadota</taxon>
        <taxon>Gammaproteobacteria</taxon>
        <taxon>Enterobacterales</taxon>
        <taxon>Morganellaceae</taxon>
        <taxon>Xenorhabdus</taxon>
    </lineage>
</organism>
<evidence type="ECO:0000313" key="2">
    <source>
        <dbReference type="Proteomes" id="UP000186277"/>
    </source>
</evidence>
<dbReference type="AlphaFoldDB" id="A0A1Q5TF41"/>
<sequence length="86" mass="9575">MARYPVMSTAGKYLHFEHSDVQAVYPTLSGAAEGLSVQTVIPEITGGSRPLIHFRHFPDVQVNIALPCEHFQAWQYHTPAPVRVFG</sequence>